<protein>
    <recommendedName>
        <fullName evidence="3">RNase H type-1 domain-containing protein</fullName>
    </recommendedName>
</protein>
<evidence type="ECO:0000313" key="2">
    <source>
        <dbReference type="Proteomes" id="UP000594261"/>
    </source>
</evidence>
<dbReference type="Proteomes" id="UP000594261">
    <property type="component" value="Chromosome 2"/>
</dbReference>
<dbReference type="AlphaFoldDB" id="A0A7N2QZK1"/>
<dbReference type="PANTHER" id="PTHR47074">
    <property type="entry name" value="BNAC02G40300D PROTEIN"/>
    <property type="match status" value="1"/>
</dbReference>
<dbReference type="Gramene" id="QL02p068098:mrna">
    <property type="protein sequence ID" value="QL02p068098:mrna"/>
    <property type="gene ID" value="QL02p068098"/>
</dbReference>
<reference evidence="1" key="2">
    <citation type="submission" date="2021-01" db="UniProtKB">
        <authorList>
            <consortium name="EnsemblPlants"/>
        </authorList>
    </citation>
    <scope>IDENTIFICATION</scope>
</reference>
<accession>A0A7N2QZK1</accession>
<reference evidence="2" key="1">
    <citation type="journal article" date="2016" name="G3 (Bethesda)">
        <title>First Draft Assembly and Annotation of the Genome of a California Endemic Oak Quercus lobata Nee (Fagaceae).</title>
        <authorList>
            <person name="Sork V.L."/>
            <person name="Fitz-Gibbon S.T."/>
            <person name="Puiu D."/>
            <person name="Crepeau M."/>
            <person name="Gugger P.F."/>
            <person name="Sherman R."/>
            <person name="Stevens K."/>
            <person name="Langley C.H."/>
            <person name="Pellegrini M."/>
            <person name="Salzberg S.L."/>
        </authorList>
    </citation>
    <scope>NUCLEOTIDE SEQUENCE [LARGE SCALE GENOMIC DNA]</scope>
    <source>
        <strain evidence="2">cv. SW786</strain>
    </source>
</reference>
<dbReference type="PANTHER" id="PTHR47074:SF11">
    <property type="entry name" value="REVERSE TRANSCRIPTASE-LIKE PROTEIN"/>
    <property type="match status" value="1"/>
</dbReference>
<dbReference type="InterPro" id="IPR052929">
    <property type="entry name" value="RNase_H-like_EbsB-rel"/>
</dbReference>
<evidence type="ECO:0000313" key="1">
    <source>
        <dbReference type="EnsemblPlants" id="QL02p068098:mrna"/>
    </source>
</evidence>
<dbReference type="EnsemblPlants" id="QL02p068098:mrna">
    <property type="protein sequence ID" value="QL02p068098:mrna"/>
    <property type="gene ID" value="QL02p068098"/>
</dbReference>
<sequence length="173" mass="19830">MGARFRVGNGKSIKIWQHHWLPIKHPPLVSSPIIESMENATVDYLIDDNTGKWNAEMLEDGQCNCKSGYKFLKDLEVNPKVWCIWNQRNKLRINHACCLTKDLQQNAEDSWNEIRRCNLKRDRISSKPQINWTTPSPNTYKINYDGAISNADNKFGIGVVVRDCQGEVIASLV</sequence>
<organism evidence="1 2">
    <name type="scientific">Quercus lobata</name>
    <name type="common">Valley oak</name>
    <dbReference type="NCBI Taxonomy" id="97700"/>
    <lineage>
        <taxon>Eukaryota</taxon>
        <taxon>Viridiplantae</taxon>
        <taxon>Streptophyta</taxon>
        <taxon>Embryophyta</taxon>
        <taxon>Tracheophyta</taxon>
        <taxon>Spermatophyta</taxon>
        <taxon>Magnoliopsida</taxon>
        <taxon>eudicotyledons</taxon>
        <taxon>Gunneridae</taxon>
        <taxon>Pentapetalae</taxon>
        <taxon>rosids</taxon>
        <taxon>fabids</taxon>
        <taxon>Fagales</taxon>
        <taxon>Fagaceae</taxon>
        <taxon>Quercus</taxon>
    </lineage>
</organism>
<keyword evidence="2" id="KW-1185">Reference proteome</keyword>
<name>A0A7N2QZK1_QUELO</name>
<dbReference type="InParanoid" id="A0A7N2QZK1"/>
<proteinExistence type="predicted"/>
<evidence type="ECO:0008006" key="3">
    <source>
        <dbReference type="Google" id="ProtNLM"/>
    </source>
</evidence>